<proteinExistence type="predicted"/>
<dbReference type="InterPro" id="IPR011009">
    <property type="entry name" value="Kinase-like_dom_sf"/>
</dbReference>
<dbReference type="Gene3D" id="3.90.1200.10">
    <property type="match status" value="1"/>
</dbReference>
<evidence type="ECO:0000313" key="2">
    <source>
        <dbReference type="EMBL" id="WOX25989.1"/>
    </source>
</evidence>
<dbReference type="PANTHER" id="PTHR23020:SF41">
    <property type="entry name" value="AMINOGLYCOSIDE PHOSPHOTRANSFERASE DOMAIN-CONTAINING PROTEIN"/>
    <property type="match status" value="1"/>
</dbReference>
<dbReference type="InterPro" id="IPR052961">
    <property type="entry name" value="Oxido-Kinase-like_Enzymes"/>
</dbReference>
<sequence length="372" mass="40012">MRPEDGSLVPAAAEVDHAWIRRHLGWRLTGHETIDVRSISHSDGMMGSVHQVRCGERSFVLKGPPDDRSEWGNLLTDIGRREVELYRYLAARGPAAPKVSPDCHWSALGPDGLGALALEDVGPPAGFARTMATGLGRSAAAAAVRCLALFHAASARRGADPLAPPYPWLYSARSDALVAAVRMGLDELPRLAADFAPDGPSAGTLRALRELDVARTLGGSHTTGAIVSLCHGDCWAANVLFTPAGAAPERQRALLIDWQFAMWGNPLTDVALFLLSSLAPEARRAWQDDLLGIYRTTLTEHCELVYPAQECRADYDRALPFAGLVALATLEDYLNGMSPAERQGFAGRVRDFADAGLRRSSGEVYGTVPRAV</sequence>
<dbReference type="PANTHER" id="PTHR23020">
    <property type="entry name" value="UNCHARACTERIZED NUCLEAR HORMONE RECEPTOR-RELATED"/>
    <property type="match status" value="1"/>
</dbReference>
<protein>
    <submittedName>
        <fullName evidence="2">Oxidoreductase family protein</fullName>
    </submittedName>
</protein>
<feature type="domain" description="CHK kinase-like" evidence="1">
    <location>
        <begin position="116"/>
        <end position="304"/>
    </location>
</feature>
<dbReference type="SMART" id="SM00587">
    <property type="entry name" value="CHK"/>
    <property type="match status" value="1"/>
</dbReference>
<name>A0ABZ0M2I4_9ACTN</name>
<dbReference type="RefSeq" id="WP_318108831.1">
    <property type="nucleotide sequence ID" value="NZ_CP137573.1"/>
</dbReference>
<organism evidence="2 3">
    <name type="scientific">Streptomyces solicathayae</name>
    <dbReference type="NCBI Taxonomy" id="3081768"/>
    <lineage>
        <taxon>Bacteria</taxon>
        <taxon>Bacillati</taxon>
        <taxon>Actinomycetota</taxon>
        <taxon>Actinomycetes</taxon>
        <taxon>Kitasatosporales</taxon>
        <taxon>Streptomycetaceae</taxon>
        <taxon>Streptomyces</taxon>
    </lineage>
</organism>
<evidence type="ECO:0000313" key="3">
    <source>
        <dbReference type="Proteomes" id="UP001301731"/>
    </source>
</evidence>
<accession>A0ABZ0M2I4</accession>
<reference evidence="2 3" key="1">
    <citation type="submission" date="2023-10" db="EMBL/GenBank/DDBJ databases">
        <title>The genome sequence of Streptomyces sp. HUAS YS2.</title>
        <authorList>
            <person name="Mo P."/>
        </authorList>
    </citation>
    <scope>NUCLEOTIDE SEQUENCE [LARGE SCALE GENOMIC DNA]</scope>
    <source>
        <strain evidence="2 3">HUAS YS2</strain>
    </source>
</reference>
<keyword evidence="3" id="KW-1185">Reference proteome</keyword>
<dbReference type="SUPFAM" id="SSF56112">
    <property type="entry name" value="Protein kinase-like (PK-like)"/>
    <property type="match status" value="1"/>
</dbReference>
<dbReference type="EMBL" id="CP137573">
    <property type="protein sequence ID" value="WOX25989.1"/>
    <property type="molecule type" value="Genomic_DNA"/>
</dbReference>
<dbReference type="Proteomes" id="UP001301731">
    <property type="component" value="Chromosome"/>
</dbReference>
<dbReference type="InterPro" id="IPR004119">
    <property type="entry name" value="EcKL"/>
</dbReference>
<dbReference type="Pfam" id="PF02958">
    <property type="entry name" value="EcKL"/>
    <property type="match status" value="1"/>
</dbReference>
<gene>
    <name evidence="2" type="ORF">R2D22_33245</name>
</gene>
<evidence type="ECO:0000259" key="1">
    <source>
        <dbReference type="SMART" id="SM00587"/>
    </source>
</evidence>
<dbReference type="InterPro" id="IPR015897">
    <property type="entry name" value="CHK_kinase-like"/>
</dbReference>